<reference evidence="1 2" key="2">
    <citation type="journal article" date="2014" name="Proc. Natl. Acad. Sci. U.S.A.">
        <title>Trajectory and genomic determinants of fungal-pathogen speciation and host adaptation.</title>
        <authorList>
            <person name="Hu X."/>
            <person name="Xiao G."/>
            <person name="Zheng P."/>
            <person name="Shang Y."/>
            <person name="Su Y."/>
            <person name="Zhang X."/>
            <person name="Liu X."/>
            <person name="Zhan S."/>
            <person name="St Leger R.J."/>
            <person name="Wang C."/>
        </authorList>
    </citation>
    <scope>GENOME REANNOTATION</scope>
    <source>
        <strain evidence="2">ARSEF 23 / ATCC MYA-3075</strain>
    </source>
</reference>
<dbReference type="InterPro" id="IPR036291">
    <property type="entry name" value="NAD(P)-bd_dom_sf"/>
</dbReference>
<dbReference type="GO" id="GO:0016616">
    <property type="term" value="F:oxidoreductase activity, acting on the CH-OH group of donors, NAD or NADP as acceptor"/>
    <property type="evidence" value="ECO:0007669"/>
    <property type="project" value="TreeGrafter"/>
</dbReference>
<evidence type="ECO:0000313" key="2">
    <source>
        <dbReference type="Proteomes" id="UP000002498"/>
    </source>
</evidence>
<dbReference type="Pfam" id="PF00106">
    <property type="entry name" value="adh_short"/>
    <property type="match status" value="1"/>
</dbReference>
<dbReference type="HOGENOM" id="CLU_010194_9_2_1"/>
<dbReference type="GeneID" id="19255891"/>
<keyword evidence="2" id="KW-1185">Reference proteome</keyword>
<protein>
    <submittedName>
        <fullName evidence="1">NAD(P)-binding domain protein</fullName>
    </submittedName>
</protein>
<gene>
    <name evidence="1" type="ORF">MAA_01605</name>
</gene>
<dbReference type="PANTHER" id="PTHR45458">
    <property type="entry name" value="SHORT-CHAIN DEHYDROGENASE/REDUCTASE SDR"/>
    <property type="match status" value="1"/>
</dbReference>
<reference evidence="1 2" key="1">
    <citation type="journal article" date="2011" name="PLoS Genet.">
        <title>Genome sequencing and comparative transcriptomics of the model entomopathogenic fungi Metarhizium anisopliae and M. acridum.</title>
        <authorList>
            <person name="Gao Q."/>
            <person name="Jin K."/>
            <person name="Ying S.H."/>
            <person name="Zhang Y."/>
            <person name="Xiao G."/>
            <person name="Shang Y."/>
            <person name="Duan Z."/>
            <person name="Hu X."/>
            <person name="Xie X.Q."/>
            <person name="Zhou G."/>
            <person name="Peng G."/>
            <person name="Luo Z."/>
            <person name="Huang W."/>
            <person name="Wang B."/>
            <person name="Fang W."/>
            <person name="Wang S."/>
            <person name="Zhong Y."/>
            <person name="Ma L.J."/>
            <person name="St Leger R.J."/>
            <person name="Zhao G.P."/>
            <person name="Pei Y."/>
            <person name="Feng M.G."/>
            <person name="Xia Y."/>
            <person name="Wang C."/>
        </authorList>
    </citation>
    <scope>NUCLEOTIDE SEQUENCE [LARGE SCALE GENOMIC DNA]</scope>
    <source>
        <strain evidence="2">ARSEF 23 / ATCC MYA-3075</strain>
    </source>
</reference>
<comment type="caution">
    <text evidence="1">The sequence shown here is derived from an EMBL/GenBank/DDBJ whole genome shotgun (WGS) entry which is preliminary data.</text>
</comment>
<dbReference type="EMBL" id="ADNJ02000009">
    <property type="protein sequence ID" value="EFZ04531.2"/>
    <property type="molecule type" value="Genomic_DNA"/>
</dbReference>
<dbReference type="InterPro" id="IPR002347">
    <property type="entry name" value="SDR_fam"/>
</dbReference>
<dbReference type="AlphaFoldDB" id="E9EMR0"/>
<dbReference type="SUPFAM" id="SSF51735">
    <property type="entry name" value="NAD(P)-binding Rossmann-fold domains"/>
    <property type="match status" value="1"/>
</dbReference>
<dbReference type="KEGG" id="maj:MAA_01605"/>
<dbReference type="Proteomes" id="UP000002498">
    <property type="component" value="Unassembled WGS sequence"/>
</dbReference>
<dbReference type="PRINTS" id="PR00081">
    <property type="entry name" value="GDHRDH"/>
</dbReference>
<name>E9EMR0_METRA</name>
<dbReference type="OrthoDB" id="5296at2759"/>
<dbReference type="InterPro" id="IPR052184">
    <property type="entry name" value="SDR_enzymes"/>
</dbReference>
<sequence>MPSYAITGAPKGIGREFVHQLAIDPSNTVFAIVRDPEVSRIKELSQQNSNVHLVKGNVTDPVSMLMAATEVTKITGGTLDVLIHNANAFDQATYAYGPSQVPLDIKATEDFFDAPIRTAIYGGLWSTNAFLPLIEKGAEKKVVHISTGMADLDLIKDSGIEYALAYAVAKAGMNVQVAKYAVELAPKGIKVLALSPGWVDTFEGVAGEKPPQLVEGIEVMRKQLEKLPHPIKGPMNVEESVKMQLKVIDSLDSNTSGSFLSHYGGIKVLALSPGWVDTFEGVAGEKPPQLVEGIEVMRKQLEKLPHPIKGPMNLEESVEMQMEVIDSLDSNTSGSFLSHYGVRDRW</sequence>
<evidence type="ECO:0000313" key="1">
    <source>
        <dbReference type="EMBL" id="EFZ04531.2"/>
    </source>
</evidence>
<dbReference type="RefSeq" id="XP_007817794.2">
    <property type="nucleotide sequence ID" value="XM_007819603.2"/>
</dbReference>
<organism evidence="1 2">
    <name type="scientific">Metarhizium robertsii (strain ARSEF 23 / ATCC MYA-3075)</name>
    <name type="common">Metarhizium anisopliae (strain ARSEF 23)</name>
    <dbReference type="NCBI Taxonomy" id="655844"/>
    <lineage>
        <taxon>Eukaryota</taxon>
        <taxon>Fungi</taxon>
        <taxon>Dikarya</taxon>
        <taxon>Ascomycota</taxon>
        <taxon>Pezizomycotina</taxon>
        <taxon>Sordariomycetes</taxon>
        <taxon>Hypocreomycetidae</taxon>
        <taxon>Hypocreales</taxon>
        <taxon>Clavicipitaceae</taxon>
        <taxon>Metarhizium</taxon>
    </lineage>
</organism>
<dbReference type="Gene3D" id="3.40.50.720">
    <property type="entry name" value="NAD(P)-binding Rossmann-like Domain"/>
    <property type="match status" value="1"/>
</dbReference>
<proteinExistence type="predicted"/>
<dbReference type="PANTHER" id="PTHR45458:SF3">
    <property type="entry name" value="CHAIN DEHYDROGENASE (ATSC), PUTATIVE-RELATED"/>
    <property type="match status" value="1"/>
</dbReference>
<accession>E9EMR0</accession>